<feature type="compositionally biased region" description="Basic and acidic residues" evidence="1">
    <location>
        <begin position="291"/>
        <end position="300"/>
    </location>
</feature>
<evidence type="ECO:0000313" key="3">
    <source>
        <dbReference type="Proteomes" id="UP000224634"/>
    </source>
</evidence>
<feature type="region of interest" description="Disordered" evidence="1">
    <location>
        <begin position="267"/>
        <end position="300"/>
    </location>
</feature>
<dbReference type="OrthoDB" id="3886346at2759"/>
<name>A0A2B7YES8_POLH7</name>
<feature type="compositionally biased region" description="Basic and acidic residues" evidence="1">
    <location>
        <begin position="267"/>
        <end position="279"/>
    </location>
</feature>
<evidence type="ECO:0000256" key="1">
    <source>
        <dbReference type="SAM" id="MobiDB-lite"/>
    </source>
</evidence>
<accession>A0A2B7YES8</accession>
<protein>
    <submittedName>
        <fullName evidence="2">Uncharacterized protein</fullName>
    </submittedName>
</protein>
<dbReference type="EMBL" id="PDNA01000046">
    <property type="protein sequence ID" value="PGH19543.1"/>
    <property type="molecule type" value="Genomic_DNA"/>
</dbReference>
<feature type="region of interest" description="Disordered" evidence="1">
    <location>
        <begin position="51"/>
        <end position="85"/>
    </location>
</feature>
<keyword evidence="3" id="KW-1185">Reference proteome</keyword>
<feature type="compositionally biased region" description="Basic and acidic residues" evidence="1">
    <location>
        <begin position="65"/>
        <end position="85"/>
    </location>
</feature>
<dbReference type="AlphaFoldDB" id="A0A2B7YES8"/>
<proteinExistence type="predicted"/>
<dbReference type="Proteomes" id="UP000224634">
    <property type="component" value="Unassembled WGS sequence"/>
</dbReference>
<feature type="region of interest" description="Disordered" evidence="1">
    <location>
        <begin position="104"/>
        <end position="129"/>
    </location>
</feature>
<organism evidence="2 3">
    <name type="scientific">Polytolypa hystricis (strain UAMH7299)</name>
    <dbReference type="NCBI Taxonomy" id="1447883"/>
    <lineage>
        <taxon>Eukaryota</taxon>
        <taxon>Fungi</taxon>
        <taxon>Dikarya</taxon>
        <taxon>Ascomycota</taxon>
        <taxon>Pezizomycotina</taxon>
        <taxon>Eurotiomycetes</taxon>
        <taxon>Eurotiomycetidae</taxon>
        <taxon>Onygenales</taxon>
        <taxon>Onygenales incertae sedis</taxon>
        <taxon>Polytolypa</taxon>
    </lineage>
</organism>
<gene>
    <name evidence="2" type="ORF">AJ80_03879</name>
</gene>
<evidence type="ECO:0000313" key="2">
    <source>
        <dbReference type="EMBL" id="PGH19543.1"/>
    </source>
</evidence>
<comment type="caution">
    <text evidence="2">The sequence shown here is derived from an EMBL/GenBank/DDBJ whole genome shotgun (WGS) entry which is preliminary data.</text>
</comment>
<sequence>MGSRAVDSIQCFTFLRDNVPSWITRVTDLAAHTAAKHAEFAAEYTTLANPDVKPKRRKNSSVHSIRPDDLPKSEKEGSTVADKTDGISYMDPLTLLKMSKRYPQEAAMHRKRTQDQAASSNDNADRATRPRYHVVVHYDSQTQSTLEQLVRDIGGARNNIRKGRMNQMMKNSFGFKMSGSGLSDPKSKRSILKGAKAHLDSASKPEDRETGFDRADKQLEQAQSFCESAAHLFLRHGECAWELERTRDRFSAVLELAKAEVERLTTEAKEEEERRKECETSEPSILELESEPIRSPKEPDGMLATIEVDDASSTSSISIDITAFRSARFRT</sequence>
<reference evidence="2 3" key="1">
    <citation type="submission" date="2017-10" db="EMBL/GenBank/DDBJ databases">
        <title>Comparative genomics in systemic dimorphic fungi from Ajellomycetaceae.</title>
        <authorList>
            <person name="Munoz J.F."/>
            <person name="Mcewen J.G."/>
            <person name="Clay O.K."/>
            <person name="Cuomo C.A."/>
        </authorList>
    </citation>
    <scope>NUCLEOTIDE SEQUENCE [LARGE SCALE GENOMIC DNA]</scope>
    <source>
        <strain evidence="2 3">UAMH7299</strain>
    </source>
</reference>
<dbReference type="STRING" id="1447883.A0A2B7YES8"/>